<sequence length="193" mass="21478">MTSATDWPFGSLTPLKYGAIIADPPWSIAMYGAGGYGKSPEAHYATMSDDDIAALPVDRLASRDCLLVMWATWPKLQTALTVMRAWGFAYKTGGSWTKTTVTGKRAFGTGYILRSTTEPFLVGTIGELMIGDRSIRNLIESPRREHSRKPPEMREYVERLCPHAFCAELFAREPWPGHDVWGRETAKFGGETL</sequence>
<gene>
    <name evidence="5" type="ORF">BLTE_10710</name>
</gene>
<dbReference type="REBASE" id="269160">
    <property type="entry name" value="M.BspGIJORF10710P"/>
</dbReference>
<evidence type="ECO:0000256" key="4">
    <source>
        <dbReference type="PROSITE-ProRule" id="PRU00489"/>
    </source>
</evidence>
<evidence type="ECO:0000256" key="2">
    <source>
        <dbReference type="ARBA" id="ARBA00022679"/>
    </source>
</evidence>
<dbReference type="EMBL" id="AP018907">
    <property type="protein sequence ID" value="BBF92386.1"/>
    <property type="molecule type" value="Genomic_DNA"/>
</dbReference>
<keyword evidence="2 5" id="KW-0808">Transferase</keyword>
<evidence type="ECO:0000256" key="3">
    <source>
        <dbReference type="ARBA" id="ARBA00022691"/>
    </source>
</evidence>
<dbReference type="RefSeq" id="WP_244600126.1">
    <property type="nucleotide sequence ID" value="NZ_AP018907.1"/>
</dbReference>
<keyword evidence="6" id="KW-1185">Reference proteome</keyword>
<dbReference type="Proteomes" id="UP000266934">
    <property type="component" value="Chromosome"/>
</dbReference>
<evidence type="ECO:0000256" key="1">
    <source>
        <dbReference type="ARBA" id="ARBA00022603"/>
    </source>
</evidence>
<dbReference type="AlphaFoldDB" id="A0A348FYK3"/>
<accession>A0A348FYK3</accession>
<protein>
    <submittedName>
        <fullName evidence="5">DNA methyltransferase</fullName>
    </submittedName>
</protein>
<dbReference type="PANTHER" id="PTHR12829">
    <property type="entry name" value="N6-ADENOSINE-METHYLTRANSFERASE"/>
    <property type="match status" value="1"/>
</dbReference>
<reference evidence="5 6" key="1">
    <citation type="submission" date="2018-08" db="EMBL/GenBank/DDBJ databases">
        <title>Complete genome sequencing of Blastochloris tepida GI.</title>
        <authorList>
            <person name="Tsukatani Y."/>
            <person name="Mori H."/>
        </authorList>
    </citation>
    <scope>NUCLEOTIDE SEQUENCE [LARGE SCALE GENOMIC DNA]</scope>
    <source>
        <strain evidence="5 6">GI</strain>
    </source>
</reference>
<keyword evidence="3" id="KW-0949">S-adenosyl-L-methionine</keyword>
<dbReference type="GO" id="GO:0032259">
    <property type="term" value="P:methylation"/>
    <property type="evidence" value="ECO:0007669"/>
    <property type="project" value="UniProtKB-KW"/>
</dbReference>
<name>A0A348FYK3_9HYPH</name>
<dbReference type="PANTHER" id="PTHR12829:SF7">
    <property type="entry name" value="N6-ADENOSINE-METHYLTRANSFERASE CATALYTIC SUBUNIT"/>
    <property type="match status" value="1"/>
</dbReference>
<organism evidence="5 6">
    <name type="scientific">Blastochloris tepida</name>
    <dbReference type="NCBI Taxonomy" id="2233851"/>
    <lineage>
        <taxon>Bacteria</taxon>
        <taxon>Pseudomonadati</taxon>
        <taxon>Pseudomonadota</taxon>
        <taxon>Alphaproteobacteria</taxon>
        <taxon>Hyphomicrobiales</taxon>
        <taxon>Blastochloridaceae</taxon>
        <taxon>Blastochloris</taxon>
    </lineage>
</organism>
<dbReference type="InterPro" id="IPR007757">
    <property type="entry name" value="MT-A70-like"/>
</dbReference>
<comment type="similarity">
    <text evidence="4">Belongs to the MT-A70-like family.</text>
</comment>
<keyword evidence="1 5" id="KW-0489">Methyltransferase</keyword>
<evidence type="ECO:0000313" key="5">
    <source>
        <dbReference type="EMBL" id="BBF92386.1"/>
    </source>
</evidence>
<dbReference type="SUPFAM" id="SSF53335">
    <property type="entry name" value="S-adenosyl-L-methionine-dependent methyltransferases"/>
    <property type="match status" value="1"/>
</dbReference>
<dbReference type="KEGG" id="blag:BLTE_10710"/>
<dbReference type="InterPro" id="IPR029063">
    <property type="entry name" value="SAM-dependent_MTases_sf"/>
</dbReference>
<proteinExistence type="inferred from homology"/>
<dbReference type="Pfam" id="PF05063">
    <property type="entry name" value="MT-A70"/>
    <property type="match status" value="1"/>
</dbReference>
<dbReference type="PROSITE" id="PS51143">
    <property type="entry name" value="MT_A70"/>
    <property type="match status" value="1"/>
</dbReference>
<dbReference type="GO" id="GO:0008168">
    <property type="term" value="F:methyltransferase activity"/>
    <property type="evidence" value="ECO:0007669"/>
    <property type="project" value="UniProtKB-KW"/>
</dbReference>
<evidence type="ECO:0000313" key="6">
    <source>
        <dbReference type="Proteomes" id="UP000266934"/>
    </source>
</evidence>